<evidence type="ECO:0000313" key="3">
    <source>
        <dbReference type="Proteomes" id="UP000256779"/>
    </source>
</evidence>
<dbReference type="NCBIfam" id="TIGR04183">
    <property type="entry name" value="Por_Secre_tail"/>
    <property type="match status" value="1"/>
</dbReference>
<sequence length="956" mass="103564">MTKMFTSTLLVCILVLNHTFGQQTNQPKPFPNFEIQHHVNPRGRIAEPEPQNLGDAPDWTSFDVFGGTAGNDVSSIARDKDGNVYAFGSYFGEITFGDQTITTSGYGTYLVKLSSTGSIVWLKDALYANGDKDYYAKHEMLLDAAGNVYLVGELNTGTISFGSLSATKQGNRDMFLAKVSQDGNFESLKALGYEYLASVFNDACLVGDHLYIAANDLLIKTNLAGEKIWSQELAYSVESVVATDTSVFVSGSFTGEQMQIGDTTVNGKIYEPVAFIQGLEVDGHHKWVVSAEHSVEEGTSFTEDLWIDESGDLFLAFNFYDNITWGNLVSSSSWAYRYGVVRFDANGGENLIFTSPFDRSSILYASTEGDESIIAYEGYGETYLQRLDAQGASISNTGMGHAYDLFVSSGSNYLVASAFMNSQIRKLDKELNESWMIETSSSAGTMQIRGVEVDADGHVYVLGFNSGVGAFYDEDFNGRGGFIAKLDENQDIVWSHFIPDASSSSVGASQLYLHESGEVAFVVGYDKGFSYGEITERSADGSLVGVCGINGQIKRLKAYDNFDIAAVTLDTSGDMVVSGTLNRETVINGVTYTPFNSDALIIKLSDTGEQKWLKFFEGNGTEYLAFHSHPAGSNDIYFAGEFQSRNIVIGSDSTLNLSEEDGDVLLAKFLPTGALDWVKVYGGGPARQSTWPMSIAVDLDGNSHLSIWHGKEAKFGDVVLDVESENASYSKAVGKFDDSGELVWIKGIQEQGLFGFNYGEIALDTAGGVYVAASYRDSIDFGGGVKLYSDRSYDLYFAKYTASGDLDWVKSVVGQASMTNGIGVISPDNLYVSGIFNGSIATTDATAHSTSSNTFLARIGVDPEPVVEEPDPVLTASTVDASIYPNPAASFMRITLPEAHGISAHVSIIDLQGKSTGSYQLTDVREEVIDVSNLPKGLYIVKIETPQGSFTQKLLK</sequence>
<dbReference type="SUPFAM" id="SSF63829">
    <property type="entry name" value="Calcium-dependent phosphotriesterase"/>
    <property type="match status" value="1"/>
</dbReference>
<protein>
    <submittedName>
        <fullName evidence="2">Putative secreted protein (Por secretion system target)</fullName>
    </submittedName>
</protein>
<accession>A0A3D9L3V6</accession>
<dbReference type="Proteomes" id="UP000256779">
    <property type="component" value="Unassembled WGS sequence"/>
</dbReference>
<comment type="caution">
    <text evidence="2">The sequence shown here is derived from an EMBL/GenBank/DDBJ whole genome shotgun (WGS) entry which is preliminary data.</text>
</comment>
<dbReference type="EMBL" id="QREG01000013">
    <property type="protein sequence ID" value="RED97038.1"/>
    <property type="molecule type" value="Genomic_DNA"/>
</dbReference>
<dbReference type="Pfam" id="PF18962">
    <property type="entry name" value="Por_Secre_tail"/>
    <property type="match status" value="1"/>
</dbReference>
<feature type="domain" description="Secretion system C-terminal sorting" evidence="1">
    <location>
        <begin position="883"/>
        <end position="954"/>
    </location>
</feature>
<organism evidence="2 3">
    <name type="scientific">Marinoscillum furvescens DSM 4134</name>
    <dbReference type="NCBI Taxonomy" id="1122208"/>
    <lineage>
        <taxon>Bacteria</taxon>
        <taxon>Pseudomonadati</taxon>
        <taxon>Bacteroidota</taxon>
        <taxon>Cytophagia</taxon>
        <taxon>Cytophagales</taxon>
        <taxon>Reichenbachiellaceae</taxon>
        <taxon>Marinoscillum</taxon>
    </lineage>
</organism>
<dbReference type="OrthoDB" id="913005at2"/>
<proteinExistence type="predicted"/>
<dbReference type="InterPro" id="IPR052918">
    <property type="entry name" value="Motility_Chemotaxis_Reg"/>
</dbReference>
<dbReference type="PANTHER" id="PTHR35580">
    <property type="entry name" value="CELL SURFACE GLYCOPROTEIN (S-LAYER PROTEIN)-LIKE PROTEIN"/>
    <property type="match status" value="1"/>
</dbReference>
<evidence type="ECO:0000313" key="2">
    <source>
        <dbReference type="EMBL" id="RED97038.1"/>
    </source>
</evidence>
<dbReference type="PANTHER" id="PTHR35580:SF1">
    <property type="entry name" value="PHYTASE-LIKE DOMAIN-CONTAINING PROTEIN"/>
    <property type="match status" value="1"/>
</dbReference>
<name>A0A3D9L3V6_MARFU</name>
<reference evidence="2 3" key="1">
    <citation type="submission" date="2018-07" db="EMBL/GenBank/DDBJ databases">
        <title>Genomic Encyclopedia of Type Strains, Phase IV (KMG-IV): sequencing the most valuable type-strain genomes for metagenomic binning, comparative biology and taxonomic classification.</title>
        <authorList>
            <person name="Goeker M."/>
        </authorList>
    </citation>
    <scope>NUCLEOTIDE SEQUENCE [LARGE SCALE GENOMIC DNA]</scope>
    <source>
        <strain evidence="2 3">DSM 4134</strain>
    </source>
</reference>
<keyword evidence="3" id="KW-1185">Reference proteome</keyword>
<dbReference type="InterPro" id="IPR026444">
    <property type="entry name" value="Secre_tail"/>
</dbReference>
<dbReference type="AlphaFoldDB" id="A0A3D9L3V6"/>
<dbReference type="Gene3D" id="2.120.10.30">
    <property type="entry name" value="TolB, C-terminal domain"/>
    <property type="match status" value="1"/>
</dbReference>
<dbReference type="InterPro" id="IPR011042">
    <property type="entry name" value="6-blade_b-propeller_TolB-like"/>
</dbReference>
<dbReference type="RefSeq" id="WP_115868780.1">
    <property type="nucleotide sequence ID" value="NZ_QREG01000013.1"/>
</dbReference>
<evidence type="ECO:0000259" key="1">
    <source>
        <dbReference type="Pfam" id="PF18962"/>
    </source>
</evidence>
<gene>
    <name evidence="2" type="ORF">C7460_11387</name>
</gene>